<comment type="caution">
    <text evidence="2">The sequence shown here is derived from an EMBL/GenBank/DDBJ whole genome shotgun (WGS) entry which is preliminary data.</text>
</comment>
<sequence>MKINANLLIYLVLTLCCIYLIGFTFYLNNKLKTNKVSSEIILKKNAENEVKYKTLMEHCKLAFSSDTLLKEMSFENMEVKPGTLFLRIHHNDCNDCVTYSLKLLEELKIKEAYHIVVLADYPSEMALSKDFGKINFPVMLQNHIKIDQKDITKPYFFLYSKNKEVKSVFFPNWQFMDLCEAYLKALN</sequence>
<organism evidence="2 3">
    <name type="scientific">Pedobacter albus</name>
    <dbReference type="NCBI Taxonomy" id="3113905"/>
    <lineage>
        <taxon>Bacteria</taxon>
        <taxon>Pseudomonadati</taxon>
        <taxon>Bacteroidota</taxon>
        <taxon>Sphingobacteriia</taxon>
        <taxon>Sphingobacteriales</taxon>
        <taxon>Sphingobacteriaceae</taxon>
        <taxon>Pedobacter</taxon>
    </lineage>
</organism>
<gene>
    <name evidence="2" type="ORF">VRU48_12845</name>
</gene>
<accession>A0ABU7I9P9</accession>
<dbReference type="Proteomes" id="UP001336835">
    <property type="component" value="Unassembled WGS sequence"/>
</dbReference>
<proteinExistence type="predicted"/>
<evidence type="ECO:0000256" key="1">
    <source>
        <dbReference type="SAM" id="Phobius"/>
    </source>
</evidence>
<feature type="transmembrane region" description="Helical" evidence="1">
    <location>
        <begin position="7"/>
        <end position="27"/>
    </location>
</feature>
<reference evidence="2 3" key="1">
    <citation type="submission" date="2024-01" db="EMBL/GenBank/DDBJ databases">
        <title>Pedobacter sp. nov., isolated from fresh soil.</title>
        <authorList>
            <person name="Le N.T.T."/>
        </authorList>
    </citation>
    <scope>NUCLEOTIDE SEQUENCE [LARGE SCALE GENOMIC DNA]</scope>
    <source>
        <strain evidence="2 3">KR3-3</strain>
    </source>
</reference>
<evidence type="ECO:0000313" key="2">
    <source>
        <dbReference type="EMBL" id="MEE1946001.1"/>
    </source>
</evidence>
<keyword evidence="1" id="KW-1133">Transmembrane helix</keyword>
<evidence type="ECO:0000313" key="3">
    <source>
        <dbReference type="Proteomes" id="UP001336835"/>
    </source>
</evidence>
<protein>
    <recommendedName>
        <fullName evidence="4">AhpC/TSA family protein</fullName>
    </recommendedName>
</protein>
<name>A0ABU7I9P9_9SPHI</name>
<keyword evidence="1" id="KW-0812">Transmembrane</keyword>
<dbReference type="RefSeq" id="WP_330108318.1">
    <property type="nucleotide sequence ID" value="NZ_JAZDQT010000002.1"/>
</dbReference>
<dbReference type="EMBL" id="JAZDQT010000002">
    <property type="protein sequence ID" value="MEE1946001.1"/>
    <property type="molecule type" value="Genomic_DNA"/>
</dbReference>
<keyword evidence="3" id="KW-1185">Reference proteome</keyword>
<keyword evidence="1" id="KW-0472">Membrane</keyword>
<evidence type="ECO:0008006" key="4">
    <source>
        <dbReference type="Google" id="ProtNLM"/>
    </source>
</evidence>